<proteinExistence type="predicted"/>
<dbReference type="InterPro" id="IPR056002">
    <property type="entry name" value="DUF7580"/>
</dbReference>
<dbReference type="PANTHER" id="PTHR35186">
    <property type="entry name" value="ANK_REP_REGION DOMAIN-CONTAINING PROTEIN"/>
    <property type="match status" value="1"/>
</dbReference>
<organism evidence="2 3">
    <name type="scientific">Thelonectria olida</name>
    <dbReference type="NCBI Taxonomy" id="1576542"/>
    <lineage>
        <taxon>Eukaryota</taxon>
        <taxon>Fungi</taxon>
        <taxon>Dikarya</taxon>
        <taxon>Ascomycota</taxon>
        <taxon>Pezizomycotina</taxon>
        <taxon>Sordariomycetes</taxon>
        <taxon>Hypocreomycetidae</taxon>
        <taxon>Hypocreales</taxon>
        <taxon>Nectriaceae</taxon>
        <taxon>Thelonectria</taxon>
    </lineage>
</organism>
<keyword evidence="3" id="KW-1185">Reference proteome</keyword>
<dbReference type="Proteomes" id="UP000777438">
    <property type="component" value="Unassembled WGS sequence"/>
</dbReference>
<evidence type="ECO:0000259" key="1">
    <source>
        <dbReference type="Pfam" id="PF24476"/>
    </source>
</evidence>
<evidence type="ECO:0000313" key="2">
    <source>
        <dbReference type="EMBL" id="KAH6892513.1"/>
    </source>
</evidence>
<name>A0A9P9AR97_9HYPO</name>
<protein>
    <recommendedName>
        <fullName evidence="1">DUF7580 domain-containing protein</fullName>
    </recommendedName>
</protein>
<dbReference type="Pfam" id="PF24476">
    <property type="entry name" value="DUF7580"/>
    <property type="match status" value="1"/>
</dbReference>
<evidence type="ECO:0000313" key="3">
    <source>
        <dbReference type="Proteomes" id="UP000777438"/>
    </source>
</evidence>
<sequence>MAEIAGLVLGGIPIAIWALEKYAEPFEAHRNYHITIQTLRADLTMQRNQLEITLRNIGLENPSTAELQECLRSKFPSIHQDIVVIIKAMDERASKLLEDLDIDINGKPQWTDDPPDRARWEWRRVKRSFASKKTRSLIDDLRKWNKELRDCLERTEVAAEDDTLQVHALIKGFNRKHCDSIRSCLRSFHRALGSALKCNCLSSHQATIDLDWDSGPLRTPWVFTAGLSYETCPESAHSWRKFHVTPERGGLVDSQPTSTSTASTAAKTSSPSLLVDKFRRLSHLAPPTVPRVVQDITPSPPLAKSVACMCDEVRRQCAPWSISGCLQDPDVEKDRQFSHFSLSKHSEELSSLTRTISLRHLLLSQKRRQVHTHLALSAKQRYAIATSIAWSVLHLSDSPWLGEGWDQDEIKFFVDESSQGLQLLSQYPSTAYAFHKPTNQDAPLSLTTRDFSHLIPNKAIFTLGLILIELCLKTPFEELRQTLDDQTRGHAVSAPILDQYRTAIDRLDDVYYEAGDLYGNAVQRCIKSSFQGPESTKRFNVEQFRVQFYNTVVAPVQATYRMMPDLRSYA</sequence>
<comment type="caution">
    <text evidence="2">The sequence shown here is derived from an EMBL/GenBank/DDBJ whole genome shotgun (WGS) entry which is preliminary data.</text>
</comment>
<dbReference type="PANTHER" id="PTHR35186:SF4">
    <property type="entry name" value="PRION-INHIBITION AND PROPAGATION HELO DOMAIN-CONTAINING PROTEIN"/>
    <property type="match status" value="1"/>
</dbReference>
<accession>A0A9P9AR97</accession>
<dbReference type="OrthoDB" id="3565018at2759"/>
<reference evidence="2 3" key="1">
    <citation type="journal article" date="2021" name="Nat. Commun.">
        <title>Genetic determinants of endophytism in the Arabidopsis root mycobiome.</title>
        <authorList>
            <person name="Mesny F."/>
            <person name="Miyauchi S."/>
            <person name="Thiergart T."/>
            <person name="Pickel B."/>
            <person name="Atanasova L."/>
            <person name="Karlsson M."/>
            <person name="Huettel B."/>
            <person name="Barry K.W."/>
            <person name="Haridas S."/>
            <person name="Chen C."/>
            <person name="Bauer D."/>
            <person name="Andreopoulos W."/>
            <person name="Pangilinan J."/>
            <person name="LaButti K."/>
            <person name="Riley R."/>
            <person name="Lipzen A."/>
            <person name="Clum A."/>
            <person name="Drula E."/>
            <person name="Henrissat B."/>
            <person name="Kohler A."/>
            <person name="Grigoriev I.V."/>
            <person name="Martin F.M."/>
            <person name="Hacquard S."/>
        </authorList>
    </citation>
    <scope>NUCLEOTIDE SEQUENCE [LARGE SCALE GENOMIC DNA]</scope>
    <source>
        <strain evidence="2 3">MPI-CAGE-CH-0241</strain>
    </source>
</reference>
<dbReference type="EMBL" id="JAGPYM010000007">
    <property type="protein sequence ID" value="KAH6892513.1"/>
    <property type="molecule type" value="Genomic_DNA"/>
</dbReference>
<gene>
    <name evidence="2" type="ORF">B0T10DRAFT_547253</name>
</gene>
<dbReference type="AlphaFoldDB" id="A0A9P9AR97"/>
<feature type="domain" description="DUF7580" evidence="1">
    <location>
        <begin position="179"/>
        <end position="557"/>
    </location>
</feature>